<dbReference type="GO" id="GO:0005524">
    <property type="term" value="F:ATP binding"/>
    <property type="evidence" value="ECO:0007669"/>
    <property type="project" value="UniProtKB-KW"/>
</dbReference>
<dbReference type="Proteomes" id="UP000076154">
    <property type="component" value="Unassembled WGS sequence"/>
</dbReference>
<feature type="domain" description="Protein kinase" evidence="9">
    <location>
        <begin position="1"/>
        <end position="326"/>
    </location>
</feature>
<dbReference type="GO" id="GO:0050684">
    <property type="term" value="P:regulation of mRNA processing"/>
    <property type="evidence" value="ECO:0007669"/>
    <property type="project" value="TreeGrafter"/>
</dbReference>
<dbReference type="SUPFAM" id="SSF56112">
    <property type="entry name" value="Protein kinase-like (PK-like)"/>
    <property type="match status" value="1"/>
</dbReference>
<keyword evidence="3" id="KW-0808">Transferase</keyword>
<dbReference type="OrthoDB" id="5979581at2759"/>
<proteinExistence type="predicted"/>
<keyword evidence="6" id="KW-0067">ATP-binding</keyword>
<dbReference type="GO" id="GO:0004674">
    <property type="term" value="F:protein serine/threonine kinase activity"/>
    <property type="evidence" value="ECO:0007669"/>
    <property type="project" value="UniProtKB-KW"/>
</dbReference>
<evidence type="ECO:0000313" key="11">
    <source>
        <dbReference type="Proteomes" id="UP000076154"/>
    </source>
</evidence>
<keyword evidence="2" id="KW-0723">Serine/threonine-protein kinase</keyword>
<accession>A0A369JEX2</accession>
<dbReference type="EMBL" id="LUEZ02000058">
    <property type="protein sequence ID" value="RDB20699.1"/>
    <property type="molecule type" value="Genomic_DNA"/>
</dbReference>
<evidence type="ECO:0000256" key="7">
    <source>
        <dbReference type="ARBA" id="ARBA00047899"/>
    </source>
</evidence>
<keyword evidence="4" id="KW-0547">Nucleotide-binding</keyword>
<comment type="catalytic activity">
    <reaction evidence="8">
        <text>L-seryl-[protein] + ATP = O-phospho-L-seryl-[protein] + ADP + H(+)</text>
        <dbReference type="Rhea" id="RHEA:17989"/>
        <dbReference type="Rhea" id="RHEA-COMP:9863"/>
        <dbReference type="Rhea" id="RHEA-COMP:11604"/>
        <dbReference type="ChEBI" id="CHEBI:15378"/>
        <dbReference type="ChEBI" id="CHEBI:29999"/>
        <dbReference type="ChEBI" id="CHEBI:30616"/>
        <dbReference type="ChEBI" id="CHEBI:83421"/>
        <dbReference type="ChEBI" id="CHEBI:456216"/>
        <dbReference type="EC" id="2.7.11.1"/>
    </reaction>
</comment>
<dbReference type="Pfam" id="PF00069">
    <property type="entry name" value="Pkinase"/>
    <property type="match status" value="1"/>
</dbReference>
<reference evidence="10" key="1">
    <citation type="submission" date="2018-04" db="EMBL/GenBank/DDBJ databases">
        <title>Whole genome sequencing of Hypsizygus marmoreus.</title>
        <authorList>
            <person name="Choi I.-G."/>
            <person name="Min B."/>
            <person name="Kim J.-G."/>
            <person name="Kim S."/>
            <person name="Oh Y.-L."/>
            <person name="Kong W.-S."/>
            <person name="Park H."/>
            <person name="Jeong J."/>
            <person name="Song E.-S."/>
        </authorList>
    </citation>
    <scope>NUCLEOTIDE SEQUENCE [LARGE SCALE GENOMIC DNA]</scope>
    <source>
        <strain evidence="10">51987-8</strain>
    </source>
</reference>
<dbReference type="InterPro" id="IPR011009">
    <property type="entry name" value="Kinase-like_dom_sf"/>
</dbReference>
<evidence type="ECO:0000256" key="6">
    <source>
        <dbReference type="ARBA" id="ARBA00022840"/>
    </source>
</evidence>
<evidence type="ECO:0000256" key="3">
    <source>
        <dbReference type="ARBA" id="ARBA00022679"/>
    </source>
</evidence>
<evidence type="ECO:0000313" key="10">
    <source>
        <dbReference type="EMBL" id="RDB20699.1"/>
    </source>
</evidence>
<evidence type="ECO:0000259" key="9">
    <source>
        <dbReference type="PROSITE" id="PS50011"/>
    </source>
</evidence>
<sequence length="328" mass="36912">MLLANFLSRPFKNLVSVLRKRFRRGHPRCNYQPPPSHDLFVYQQSPWDEDLDPWGASYSDDAERYASVADLCTHVGSQLPIQLVKLIARDVLRALEELHDGRVVAHCDLNTSNIVLSFRDLRALVSQLSAASGPLRLGISQGNDTVASFESVLLDFNSMLTSTSTPVFRLSSVDSDRFGLRGLVECRSLRAPEVILGAPHGTSADIWNLGCIIYELLAGDSLFDPLFQTVELDLTPEESHLIQIIELFGQFPPDLLSIGEYSHRWFTDTGTLKIDTTYYSVTLEEILKYRIDEGDVSNTADFLRTLLQLSPQRRARAQDIISHPWFTS</sequence>
<dbReference type="GO" id="GO:0000245">
    <property type="term" value="P:spliceosomal complex assembly"/>
    <property type="evidence" value="ECO:0007669"/>
    <property type="project" value="TreeGrafter"/>
</dbReference>
<organism evidence="10 11">
    <name type="scientific">Hypsizygus marmoreus</name>
    <name type="common">White beech mushroom</name>
    <name type="synonym">Agaricus marmoreus</name>
    <dbReference type="NCBI Taxonomy" id="39966"/>
    <lineage>
        <taxon>Eukaryota</taxon>
        <taxon>Fungi</taxon>
        <taxon>Dikarya</taxon>
        <taxon>Basidiomycota</taxon>
        <taxon>Agaricomycotina</taxon>
        <taxon>Agaricomycetes</taxon>
        <taxon>Agaricomycetidae</taxon>
        <taxon>Agaricales</taxon>
        <taxon>Tricholomatineae</taxon>
        <taxon>Lyophyllaceae</taxon>
        <taxon>Hypsizygus</taxon>
    </lineage>
</organism>
<dbReference type="InterPro" id="IPR000719">
    <property type="entry name" value="Prot_kinase_dom"/>
</dbReference>
<dbReference type="InParanoid" id="A0A369JEX2"/>
<evidence type="ECO:0000256" key="2">
    <source>
        <dbReference type="ARBA" id="ARBA00022527"/>
    </source>
</evidence>
<dbReference type="PROSITE" id="PS50011">
    <property type="entry name" value="PROTEIN_KINASE_DOM"/>
    <property type="match status" value="1"/>
</dbReference>
<dbReference type="EC" id="2.7.11.1" evidence="1"/>
<name>A0A369JEX2_HYPMA</name>
<gene>
    <name evidence="10" type="primary">SKY1_1</name>
    <name evidence="10" type="ORF">Hypma_012169</name>
</gene>
<dbReference type="AlphaFoldDB" id="A0A369JEX2"/>
<comment type="caution">
    <text evidence="10">The sequence shown here is derived from an EMBL/GenBank/DDBJ whole genome shotgun (WGS) entry which is preliminary data.</text>
</comment>
<dbReference type="PANTHER" id="PTHR47634:SF9">
    <property type="entry name" value="PROTEIN KINASE DOMAIN-CONTAINING PROTEIN-RELATED"/>
    <property type="match status" value="1"/>
</dbReference>
<protein>
    <recommendedName>
        <fullName evidence="1">non-specific serine/threonine protein kinase</fullName>
        <ecNumber evidence="1">2.7.11.1</ecNumber>
    </recommendedName>
</protein>
<evidence type="ECO:0000256" key="1">
    <source>
        <dbReference type="ARBA" id="ARBA00012513"/>
    </source>
</evidence>
<dbReference type="STRING" id="39966.A0A369JEX2"/>
<dbReference type="InterPro" id="IPR051334">
    <property type="entry name" value="SRPK"/>
</dbReference>
<evidence type="ECO:0000256" key="5">
    <source>
        <dbReference type="ARBA" id="ARBA00022777"/>
    </source>
</evidence>
<evidence type="ECO:0000256" key="8">
    <source>
        <dbReference type="ARBA" id="ARBA00048679"/>
    </source>
</evidence>
<dbReference type="SMART" id="SM00220">
    <property type="entry name" value="S_TKc"/>
    <property type="match status" value="1"/>
</dbReference>
<keyword evidence="11" id="KW-1185">Reference proteome</keyword>
<dbReference type="Gene3D" id="1.10.510.10">
    <property type="entry name" value="Transferase(Phosphotransferase) domain 1"/>
    <property type="match status" value="1"/>
</dbReference>
<keyword evidence="5 10" id="KW-0418">Kinase</keyword>
<comment type="catalytic activity">
    <reaction evidence="7">
        <text>L-threonyl-[protein] + ATP = O-phospho-L-threonyl-[protein] + ADP + H(+)</text>
        <dbReference type="Rhea" id="RHEA:46608"/>
        <dbReference type="Rhea" id="RHEA-COMP:11060"/>
        <dbReference type="Rhea" id="RHEA-COMP:11605"/>
        <dbReference type="ChEBI" id="CHEBI:15378"/>
        <dbReference type="ChEBI" id="CHEBI:30013"/>
        <dbReference type="ChEBI" id="CHEBI:30616"/>
        <dbReference type="ChEBI" id="CHEBI:61977"/>
        <dbReference type="ChEBI" id="CHEBI:456216"/>
        <dbReference type="EC" id="2.7.11.1"/>
    </reaction>
</comment>
<evidence type="ECO:0000256" key="4">
    <source>
        <dbReference type="ARBA" id="ARBA00022741"/>
    </source>
</evidence>
<dbReference type="PANTHER" id="PTHR47634">
    <property type="entry name" value="PROTEIN KINASE DOMAIN-CONTAINING PROTEIN-RELATED"/>
    <property type="match status" value="1"/>
</dbReference>